<dbReference type="InterPro" id="IPR002596">
    <property type="entry name" value="Plasmid_parti"/>
</dbReference>
<dbReference type="NCBIfam" id="NF033725">
    <property type="entry name" value="borfam_49"/>
    <property type="match status" value="1"/>
</dbReference>
<feature type="domain" description="Plasmid partition protein putative N-terminal" evidence="1">
    <location>
        <begin position="31"/>
        <end position="134"/>
    </location>
</feature>
<dbReference type="HOGENOM" id="CLU_111029_0_0_12"/>
<proteinExistence type="predicted"/>
<dbReference type="Pfam" id="PF01672">
    <property type="entry name" value="Plasmid_parti_N"/>
    <property type="match status" value="1"/>
</dbReference>
<evidence type="ECO:0000259" key="2">
    <source>
        <dbReference type="Pfam" id="PF25882"/>
    </source>
</evidence>
<sequence>MQMQEEKDKKISIHPRNLDNEKSSILMVDNSILDEAKERFNLLKIKLKDNIKEDISNKIETMYILQEIKEKEYYKLDGYKNFAEFSKVYNLAKSQAYNYLKIASAIQDGILEEKFLVENGFNQTLNFIKTKESKTIKKSRQNPVKPLRFQLKSQEAYDFYKRSSKFTSFILEDMFLNDKKFLEDKLLKYKNTKI</sequence>
<dbReference type="InterPro" id="IPR058550">
    <property type="entry name" value="Plasmid_parti_N"/>
</dbReference>
<evidence type="ECO:0000259" key="1">
    <source>
        <dbReference type="Pfam" id="PF01672"/>
    </source>
</evidence>
<reference evidence="3" key="1">
    <citation type="submission" date="2013-02" db="EMBL/GenBank/DDBJ databases">
        <title>Comparative genomics of Borrelia species.</title>
        <authorList>
            <person name="Schwan T.G."/>
            <person name="Raffel S.J."/>
            <person name="Porcella S.F."/>
        </authorList>
    </citation>
    <scope>NUCLEOTIDE SEQUENCE</scope>
    <source>
        <strain evidence="3">YOR</strain>
        <plasmid evidence="3">unnamed</plasmid>
    </source>
</reference>
<dbReference type="AlphaFoldDB" id="W5SHD7"/>
<geneLocation type="plasmid" evidence="3">
    <name>unnamed</name>
</geneLocation>
<dbReference type="EMBL" id="CP004198">
    <property type="protein sequence ID" value="AHH04506.1"/>
    <property type="molecule type" value="Genomic_DNA"/>
</dbReference>
<dbReference type="Pfam" id="PF25882">
    <property type="entry name" value="Plasmid_parti_C"/>
    <property type="match status" value="1"/>
</dbReference>
<protein>
    <submittedName>
        <fullName evidence="3">Putative plasmid partition protein</fullName>
    </submittedName>
</protein>
<gene>
    <name evidence="3" type="ORF">BHY_1556</name>
</gene>
<name>W5SHD7_9SPIR</name>
<feature type="domain" description="Plasmid partition protein putative C-terminal" evidence="2">
    <location>
        <begin position="140"/>
        <end position="191"/>
    </location>
</feature>
<keyword evidence="3" id="KW-0614">Plasmid</keyword>
<dbReference type="InterPro" id="IPR058551">
    <property type="entry name" value="Plasmid_parti_C"/>
</dbReference>
<evidence type="ECO:0000313" key="3">
    <source>
        <dbReference type="EMBL" id="AHH04506.1"/>
    </source>
</evidence>
<accession>W5SHD7</accession>
<organism evidence="3">
    <name type="scientific">Borrelia nietonii YOR</name>
    <dbReference type="NCBI Taxonomy" id="1293576"/>
    <lineage>
        <taxon>Bacteria</taxon>
        <taxon>Pseudomonadati</taxon>
        <taxon>Spirochaetota</taxon>
        <taxon>Spirochaetia</taxon>
        <taxon>Spirochaetales</taxon>
        <taxon>Borreliaceae</taxon>
        <taxon>Borrelia</taxon>
        <taxon>Borrelia nietonii</taxon>
    </lineage>
</organism>